<feature type="chain" id="PRO_5040461418" evidence="1">
    <location>
        <begin position="20"/>
        <end position="91"/>
    </location>
</feature>
<organism evidence="2 3">
    <name type="scientific">Lunasporangiospora selenospora</name>
    <dbReference type="NCBI Taxonomy" id="979761"/>
    <lineage>
        <taxon>Eukaryota</taxon>
        <taxon>Fungi</taxon>
        <taxon>Fungi incertae sedis</taxon>
        <taxon>Mucoromycota</taxon>
        <taxon>Mortierellomycotina</taxon>
        <taxon>Mortierellomycetes</taxon>
        <taxon>Mortierellales</taxon>
        <taxon>Mortierellaceae</taxon>
        <taxon>Lunasporangiospora</taxon>
    </lineage>
</organism>
<dbReference type="OrthoDB" id="771136at2759"/>
<dbReference type="Proteomes" id="UP000780801">
    <property type="component" value="Unassembled WGS sequence"/>
</dbReference>
<name>A0A9P6FIS6_9FUNG</name>
<comment type="caution">
    <text evidence="2">The sequence shown here is derived from an EMBL/GenBank/DDBJ whole genome shotgun (WGS) entry which is preliminary data.</text>
</comment>
<evidence type="ECO:0000313" key="2">
    <source>
        <dbReference type="EMBL" id="KAF9557561.1"/>
    </source>
</evidence>
<reference evidence="2" key="1">
    <citation type="journal article" date="2020" name="Fungal Divers.">
        <title>Resolving the Mortierellaceae phylogeny through synthesis of multi-gene phylogenetics and phylogenomics.</title>
        <authorList>
            <person name="Vandepol N."/>
            <person name="Liber J."/>
            <person name="Desiro A."/>
            <person name="Na H."/>
            <person name="Kennedy M."/>
            <person name="Barry K."/>
            <person name="Grigoriev I.V."/>
            <person name="Miller A.N."/>
            <person name="O'Donnell K."/>
            <person name="Stajich J.E."/>
            <person name="Bonito G."/>
        </authorList>
    </citation>
    <scope>NUCLEOTIDE SEQUENCE</scope>
    <source>
        <strain evidence="2">KOD1015</strain>
    </source>
</reference>
<dbReference type="AlphaFoldDB" id="A0A9P6FIS6"/>
<accession>A0A9P6FIS6</accession>
<dbReference type="EMBL" id="JAABOA010006599">
    <property type="protein sequence ID" value="KAF9557561.1"/>
    <property type="molecule type" value="Genomic_DNA"/>
</dbReference>
<evidence type="ECO:0000313" key="3">
    <source>
        <dbReference type="Proteomes" id="UP000780801"/>
    </source>
</evidence>
<sequence>MKITLALVGLLSLALTSQAEMARVQLKKADVTPAQAMLAYSETGSYIAQKYFGSGSANRKVKADQMNQILGFDAEGKPSYGVPLSNYLNAQ</sequence>
<proteinExistence type="predicted"/>
<keyword evidence="1" id="KW-0732">Signal</keyword>
<feature type="non-terminal residue" evidence="2">
    <location>
        <position position="1"/>
    </location>
</feature>
<gene>
    <name evidence="2" type="ORF">BGW38_009148</name>
</gene>
<keyword evidence="3" id="KW-1185">Reference proteome</keyword>
<protein>
    <submittedName>
        <fullName evidence="2">Uncharacterized protein</fullName>
    </submittedName>
</protein>
<evidence type="ECO:0000256" key="1">
    <source>
        <dbReference type="SAM" id="SignalP"/>
    </source>
</evidence>
<feature type="signal peptide" evidence="1">
    <location>
        <begin position="1"/>
        <end position="19"/>
    </location>
</feature>